<gene>
    <name evidence="8" type="ORF">HMPREF9465_01158</name>
</gene>
<dbReference type="InterPro" id="IPR006656">
    <property type="entry name" value="Mopterin_OxRdtase"/>
</dbReference>
<evidence type="ECO:0000256" key="1">
    <source>
        <dbReference type="ARBA" id="ARBA00001942"/>
    </source>
</evidence>
<dbReference type="InterPro" id="IPR009010">
    <property type="entry name" value="Asp_de-COase-like_dom_sf"/>
</dbReference>
<dbReference type="Pfam" id="PF00384">
    <property type="entry name" value="Molybdopterin"/>
    <property type="match status" value="1"/>
</dbReference>
<dbReference type="HOGENOM" id="CLU_000422_13_3_4"/>
<dbReference type="GO" id="GO:0030288">
    <property type="term" value="C:outer membrane-bounded periplasmic space"/>
    <property type="evidence" value="ECO:0007669"/>
    <property type="project" value="TreeGrafter"/>
</dbReference>
<comment type="caution">
    <text evidence="8">The sequence shown here is derived from an EMBL/GenBank/DDBJ whole genome shotgun (WGS) entry which is preliminary data.</text>
</comment>
<dbReference type="Gene3D" id="2.40.40.20">
    <property type="match status" value="1"/>
</dbReference>
<evidence type="ECO:0000256" key="5">
    <source>
        <dbReference type="ARBA" id="ARBA00023002"/>
    </source>
</evidence>
<dbReference type="EMBL" id="ADMG01000031">
    <property type="protein sequence ID" value="EKB31053.1"/>
    <property type="molecule type" value="Genomic_DNA"/>
</dbReference>
<evidence type="ECO:0000259" key="6">
    <source>
        <dbReference type="Pfam" id="PF00384"/>
    </source>
</evidence>
<accession>K1JWN7</accession>
<organism evidence="8 9">
    <name type="scientific">Sutterella wadsworthensis 2_1_59BFAA</name>
    <dbReference type="NCBI Taxonomy" id="742823"/>
    <lineage>
        <taxon>Bacteria</taxon>
        <taxon>Pseudomonadati</taxon>
        <taxon>Pseudomonadota</taxon>
        <taxon>Betaproteobacteria</taxon>
        <taxon>Burkholderiales</taxon>
        <taxon>Sutterellaceae</taxon>
        <taxon>Sutterella</taxon>
    </lineage>
</organism>
<dbReference type="PANTHER" id="PTHR43742:SF10">
    <property type="entry name" value="TRIMETHYLAMINE-N-OXIDE REDUCTASE 2"/>
    <property type="match status" value="1"/>
</dbReference>
<dbReference type="GO" id="GO:0009061">
    <property type="term" value="P:anaerobic respiration"/>
    <property type="evidence" value="ECO:0007669"/>
    <property type="project" value="TreeGrafter"/>
</dbReference>
<dbReference type="STRING" id="742823.HMPREF9465_01158"/>
<evidence type="ECO:0000313" key="8">
    <source>
        <dbReference type="EMBL" id="EKB31053.1"/>
    </source>
</evidence>
<evidence type="ECO:0000256" key="2">
    <source>
        <dbReference type="ARBA" id="ARBA00010312"/>
    </source>
</evidence>
<dbReference type="PANTHER" id="PTHR43742">
    <property type="entry name" value="TRIMETHYLAMINE-N-OXIDE REDUCTASE"/>
    <property type="match status" value="1"/>
</dbReference>
<keyword evidence="4" id="KW-0479">Metal-binding</keyword>
<dbReference type="Proteomes" id="UP000005835">
    <property type="component" value="Unassembled WGS sequence"/>
</dbReference>
<comment type="similarity">
    <text evidence="2">Belongs to the prokaryotic molybdopterin-containing oxidoreductase family.</text>
</comment>
<keyword evidence="5" id="KW-0560">Oxidoreductase</keyword>
<name>K1JWN7_9BURK</name>
<keyword evidence="9" id="KW-1185">Reference proteome</keyword>
<dbReference type="Gene3D" id="3.40.228.10">
    <property type="entry name" value="Dimethylsulfoxide Reductase, domain 2"/>
    <property type="match status" value="1"/>
</dbReference>
<dbReference type="GO" id="GO:0030151">
    <property type="term" value="F:molybdenum ion binding"/>
    <property type="evidence" value="ECO:0007669"/>
    <property type="project" value="TreeGrafter"/>
</dbReference>
<feature type="domain" description="Molybdopterin oxidoreductase" evidence="6">
    <location>
        <begin position="51"/>
        <end position="520"/>
    </location>
</feature>
<dbReference type="RefSeq" id="WP_005435040.1">
    <property type="nucleotide sequence ID" value="NZ_JH815516.1"/>
</dbReference>
<dbReference type="InterPro" id="IPR006657">
    <property type="entry name" value="MoPterin_dinucl-bd_dom"/>
</dbReference>
<dbReference type="Gene3D" id="3.40.50.740">
    <property type="match status" value="1"/>
</dbReference>
<dbReference type="Gene3D" id="3.90.55.10">
    <property type="entry name" value="Dimethylsulfoxide Reductase, domain 3"/>
    <property type="match status" value="1"/>
</dbReference>
<sequence length="761" mass="82034">MTRTDKLVAAHWGVARVRMTDGRPALVPIVEDMRPSERMADYLAGRDGAERLLAPKVRAGYLRACREGRDPALTREDRGREAFVEVEWEEALELAARAIERTYADHGPSAVWGRSYGWKNTGEVNNPIGLLRRLLMLKGGFVQTFNSYSTAAIAAIQKVIAGSGDPDVPPAAEVLEHAERVILWGADPVVTNDIAWTTTLHDTAKVFEAMRTKEGLEVVAVNPVKPETLDVTGGRRIAPLPGTDAAFALGLVHTLLATGRADRHFLETRTTGFETLEACLNGRLDGVVRDAAWAAGICGLDKKTIRDFAEELAAHRTMIMLGWGPQRARYGESTVWAVWALAAALGQIGGRGTGIGTRYHYSSGGAGASAGRGLPGLPVNVAPVGPVTHPERLPKPLPVAAVADVLLNPGKRIRCGGIELEYPDIRLVFWAGGNPFAHHPDTGRLVAGFRRPDAVIACDVFETATTKYADILLPASHPLERSDIAGIGGYAARGIVRSSQVFEPKGNVLSDYEIFRRLAAKLGLEGVFTEGLDEQGWQRRLYEEAVRREAAAGLELPDWDAFVKKGIVFFPEAVPGPTALERFAADPEGAPLATESGRIMLASKRVAEAGLEDCPGHPAYLGEPSKPGEYRLVSPKSAWRLHSQLDAVTRRAHNTDGCEPCWINEDDAARLGISTGDAVRLSTPRGSVRAAAVVTDRVRPGVLALHHGAWAETTEAGEREDGGVRLDCRHGAANVLVPDLPTSGWSRGNNAAAYDVRLERL</sequence>
<proteinExistence type="inferred from homology"/>
<keyword evidence="3" id="KW-0500">Molybdenum</keyword>
<evidence type="ECO:0000259" key="7">
    <source>
        <dbReference type="Pfam" id="PF01568"/>
    </source>
</evidence>
<dbReference type="Pfam" id="PF01568">
    <property type="entry name" value="Molydop_binding"/>
    <property type="match status" value="1"/>
</dbReference>
<feature type="domain" description="Molybdopterin dinucleotide-binding" evidence="7">
    <location>
        <begin position="630"/>
        <end position="747"/>
    </location>
</feature>
<comment type="cofactor">
    <cofactor evidence="1">
        <name>Mo-bis(molybdopterin guanine dinucleotide)</name>
        <dbReference type="ChEBI" id="CHEBI:60539"/>
    </cofactor>
</comment>
<dbReference type="eggNOG" id="COG0243">
    <property type="taxonomic scope" value="Bacteria"/>
</dbReference>
<dbReference type="GO" id="GO:0043546">
    <property type="term" value="F:molybdopterin cofactor binding"/>
    <property type="evidence" value="ECO:0007669"/>
    <property type="project" value="InterPro"/>
</dbReference>
<dbReference type="AlphaFoldDB" id="K1JWN7"/>
<evidence type="ECO:0000313" key="9">
    <source>
        <dbReference type="Proteomes" id="UP000005835"/>
    </source>
</evidence>
<reference evidence="8 9" key="1">
    <citation type="submission" date="2012-05" db="EMBL/GenBank/DDBJ databases">
        <title>The Genome Sequence of Sutterella wadsworthensis 2_1_59BFAA.</title>
        <authorList>
            <consortium name="The Broad Institute Genome Sequencing Platform"/>
            <person name="Earl A."/>
            <person name="Ward D."/>
            <person name="Feldgarden M."/>
            <person name="Gevers D."/>
            <person name="Daigneault M."/>
            <person name="Strauss J."/>
            <person name="Allen-Vercoe E."/>
            <person name="Walker B."/>
            <person name="Young S.K."/>
            <person name="Zeng Q."/>
            <person name="Gargeya S."/>
            <person name="Fitzgerald M."/>
            <person name="Haas B."/>
            <person name="Abouelleil A."/>
            <person name="Alvarado L."/>
            <person name="Arachchi H.M."/>
            <person name="Berlin A.M."/>
            <person name="Chapman S.B."/>
            <person name="Goldberg J."/>
            <person name="Griggs A."/>
            <person name="Gujja S."/>
            <person name="Hansen M."/>
            <person name="Howarth C."/>
            <person name="Imamovic A."/>
            <person name="Larimer J."/>
            <person name="McCowen C."/>
            <person name="Montmayeur A."/>
            <person name="Murphy C."/>
            <person name="Neiman D."/>
            <person name="Pearson M."/>
            <person name="Priest M."/>
            <person name="Roberts A."/>
            <person name="Saif S."/>
            <person name="Shea T."/>
            <person name="Sisk P."/>
            <person name="Sykes S."/>
            <person name="Wortman J."/>
            <person name="Nusbaum C."/>
            <person name="Birren B."/>
        </authorList>
    </citation>
    <scope>NUCLEOTIDE SEQUENCE [LARGE SCALE GENOMIC DNA]</scope>
    <source>
        <strain evidence="8 9">2_1_59BFAA</strain>
    </source>
</reference>
<dbReference type="InterPro" id="IPR050612">
    <property type="entry name" value="Prok_Mopterin_Oxidored"/>
</dbReference>
<dbReference type="SUPFAM" id="SSF50692">
    <property type="entry name" value="ADC-like"/>
    <property type="match status" value="1"/>
</dbReference>
<dbReference type="SUPFAM" id="SSF53706">
    <property type="entry name" value="Formate dehydrogenase/DMSO reductase, domains 1-3"/>
    <property type="match status" value="1"/>
</dbReference>
<evidence type="ECO:0000256" key="4">
    <source>
        <dbReference type="ARBA" id="ARBA00022723"/>
    </source>
</evidence>
<dbReference type="GO" id="GO:0016491">
    <property type="term" value="F:oxidoreductase activity"/>
    <property type="evidence" value="ECO:0007669"/>
    <property type="project" value="UniProtKB-KW"/>
</dbReference>
<evidence type="ECO:0000256" key="3">
    <source>
        <dbReference type="ARBA" id="ARBA00022505"/>
    </source>
</evidence>
<dbReference type="GO" id="GO:0009055">
    <property type="term" value="F:electron transfer activity"/>
    <property type="evidence" value="ECO:0007669"/>
    <property type="project" value="TreeGrafter"/>
</dbReference>
<protein>
    <submittedName>
        <fullName evidence="8">Molybdopterin guanine dinucleotide-containing S/N-oxide reductase</fullName>
    </submittedName>
</protein>
<dbReference type="PATRIC" id="fig|742823.3.peg.1150"/>